<feature type="region of interest" description="Disordered" evidence="6">
    <location>
        <begin position="169"/>
        <end position="219"/>
    </location>
</feature>
<dbReference type="InterPro" id="IPR053879">
    <property type="entry name" value="HYDIN_VesB_CFA65-like_Ig"/>
</dbReference>
<comment type="subcellular location">
    <subcellularLocation>
        <location evidence="1">Cell projection</location>
        <location evidence="1">Cilium</location>
    </subcellularLocation>
    <subcellularLocation>
        <location evidence="2">Cytoplasm</location>
    </subcellularLocation>
</comment>
<evidence type="ECO:0000313" key="11">
    <source>
        <dbReference type="Proteomes" id="UP000622552"/>
    </source>
</evidence>
<keyword evidence="7" id="KW-1133">Transmembrane helix</keyword>
<organism evidence="10 11">
    <name type="scientific">Longispora fulva</name>
    <dbReference type="NCBI Taxonomy" id="619741"/>
    <lineage>
        <taxon>Bacteria</taxon>
        <taxon>Bacillati</taxon>
        <taxon>Actinomycetota</taxon>
        <taxon>Actinomycetes</taxon>
        <taxon>Micromonosporales</taxon>
        <taxon>Micromonosporaceae</taxon>
        <taxon>Longispora</taxon>
    </lineage>
</organism>
<dbReference type="GO" id="GO:0005975">
    <property type="term" value="P:carbohydrate metabolic process"/>
    <property type="evidence" value="ECO:0007669"/>
    <property type="project" value="UniProtKB-ARBA"/>
</dbReference>
<evidence type="ECO:0000313" key="10">
    <source>
        <dbReference type="EMBL" id="MBG6141090.1"/>
    </source>
</evidence>
<dbReference type="EMBL" id="JADOUF010000001">
    <property type="protein sequence ID" value="MBG6141090.1"/>
    <property type="molecule type" value="Genomic_DNA"/>
</dbReference>
<comment type="caution">
    <text evidence="10">The sequence shown here is derived from an EMBL/GenBank/DDBJ whole genome shotgun (WGS) entry which is preliminary data.</text>
</comment>
<gene>
    <name evidence="10" type="ORF">IW245_007284</name>
</gene>
<feature type="compositionally biased region" description="Pro residues" evidence="6">
    <location>
        <begin position="182"/>
        <end position="196"/>
    </location>
</feature>
<sequence>MRTRTSILSTPATVAGTVGLLAALVAFAVTTGTAQAEAPVESAPQAAAPVAAAPIELAAPGVRAAPIVALNPTSKDFGGQAIGTTSATQTFTVTNTGNAPYNITAVTIGGTNAGDFLMSDDMCTGMSVPGPAGSCTVKVAFKPTAGGPRTGTLTVTDQSPAEHIRTATLKGWGKVKMTHSPSPSPSSSPSPSPSPSPSVTASPSAPVSTPPTTPELPVTGGGPLVPTLLGVAGFLLVTGFALRRLTKARKAA</sequence>
<feature type="chain" id="PRO_5039409878" description="HYDIN/VesB/CFA65-like Ig-like domain-containing protein" evidence="8">
    <location>
        <begin position="29"/>
        <end position="252"/>
    </location>
</feature>
<evidence type="ECO:0000259" key="9">
    <source>
        <dbReference type="Pfam" id="PF22544"/>
    </source>
</evidence>
<evidence type="ECO:0000256" key="2">
    <source>
        <dbReference type="ARBA" id="ARBA00004496"/>
    </source>
</evidence>
<proteinExistence type="predicted"/>
<keyword evidence="7" id="KW-0812">Transmembrane</keyword>
<dbReference type="Proteomes" id="UP000622552">
    <property type="component" value="Unassembled WGS sequence"/>
</dbReference>
<feature type="domain" description="HYDIN/VesB/CFA65-like Ig-like" evidence="9">
    <location>
        <begin position="66"/>
        <end position="163"/>
    </location>
</feature>
<protein>
    <recommendedName>
        <fullName evidence="9">HYDIN/VesB/CFA65-like Ig-like domain-containing protein</fullName>
    </recommendedName>
</protein>
<keyword evidence="11" id="KW-1185">Reference proteome</keyword>
<evidence type="ECO:0000256" key="5">
    <source>
        <dbReference type="ARBA" id="ARBA00023273"/>
    </source>
</evidence>
<dbReference type="NCBIfam" id="NF012200">
    <property type="entry name" value="choice_anch_D"/>
    <property type="match status" value="1"/>
</dbReference>
<evidence type="ECO:0000256" key="1">
    <source>
        <dbReference type="ARBA" id="ARBA00004138"/>
    </source>
</evidence>
<evidence type="ECO:0000256" key="4">
    <source>
        <dbReference type="ARBA" id="ARBA00023069"/>
    </source>
</evidence>
<accession>A0A8J7KKA3</accession>
<dbReference type="InterPro" id="IPR013783">
    <property type="entry name" value="Ig-like_fold"/>
</dbReference>
<keyword evidence="3" id="KW-0963">Cytoplasm</keyword>
<keyword evidence="8" id="KW-0732">Signal</keyword>
<keyword evidence="5" id="KW-0966">Cell projection</keyword>
<evidence type="ECO:0000256" key="7">
    <source>
        <dbReference type="SAM" id="Phobius"/>
    </source>
</evidence>
<dbReference type="RefSeq" id="WP_197007566.1">
    <property type="nucleotide sequence ID" value="NZ_BONS01000018.1"/>
</dbReference>
<dbReference type="AlphaFoldDB" id="A0A8J7KKA3"/>
<dbReference type="GO" id="GO:0005737">
    <property type="term" value="C:cytoplasm"/>
    <property type="evidence" value="ECO:0007669"/>
    <property type="project" value="UniProtKB-SubCell"/>
</dbReference>
<evidence type="ECO:0000256" key="8">
    <source>
        <dbReference type="SAM" id="SignalP"/>
    </source>
</evidence>
<keyword evidence="4" id="KW-0969">Cilium</keyword>
<feature type="compositionally biased region" description="Low complexity" evidence="6">
    <location>
        <begin position="197"/>
        <end position="207"/>
    </location>
</feature>
<dbReference type="Pfam" id="PF22544">
    <property type="entry name" value="HYDIN_VesB_CFA65-like_Ig"/>
    <property type="match status" value="1"/>
</dbReference>
<feature type="transmembrane region" description="Helical" evidence="7">
    <location>
        <begin position="224"/>
        <end position="242"/>
    </location>
</feature>
<evidence type="ECO:0000256" key="6">
    <source>
        <dbReference type="SAM" id="MobiDB-lite"/>
    </source>
</evidence>
<reference evidence="10" key="1">
    <citation type="submission" date="2020-11" db="EMBL/GenBank/DDBJ databases">
        <title>Sequencing the genomes of 1000 actinobacteria strains.</title>
        <authorList>
            <person name="Klenk H.-P."/>
        </authorList>
    </citation>
    <scope>NUCLEOTIDE SEQUENCE</scope>
    <source>
        <strain evidence="10">DSM 45356</strain>
    </source>
</reference>
<evidence type="ECO:0000256" key="3">
    <source>
        <dbReference type="ARBA" id="ARBA00022490"/>
    </source>
</evidence>
<dbReference type="Gene3D" id="2.60.40.10">
    <property type="entry name" value="Immunoglobulins"/>
    <property type="match status" value="1"/>
</dbReference>
<feature type="signal peptide" evidence="8">
    <location>
        <begin position="1"/>
        <end position="28"/>
    </location>
</feature>
<keyword evidence="7" id="KW-0472">Membrane</keyword>
<name>A0A8J7KKA3_9ACTN</name>